<feature type="transmembrane region" description="Helical" evidence="1">
    <location>
        <begin position="6"/>
        <end position="25"/>
    </location>
</feature>
<dbReference type="EMBL" id="JBHMEA010000039">
    <property type="protein sequence ID" value="MFB9232255.1"/>
    <property type="molecule type" value="Genomic_DNA"/>
</dbReference>
<dbReference type="RefSeq" id="WP_213888096.1">
    <property type="nucleotide sequence ID" value="NZ_JAGFNU010000002.1"/>
</dbReference>
<keyword evidence="1" id="KW-0472">Membrane</keyword>
<protein>
    <submittedName>
        <fullName evidence="2">Uncharacterized protein</fullName>
    </submittedName>
</protein>
<keyword evidence="1" id="KW-0812">Transmembrane</keyword>
<name>A0ABV5JFN8_9RHOB</name>
<comment type="caution">
    <text evidence="2">The sequence shown here is derived from an EMBL/GenBank/DDBJ whole genome shotgun (WGS) entry which is preliminary data.</text>
</comment>
<proteinExistence type="predicted"/>
<feature type="transmembrane region" description="Helical" evidence="1">
    <location>
        <begin position="85"/>
        <end position="105"/>
    </location>
</feature>
<reference evidence="2 3" key="1">
    <citation type="submission" date="2024-09" db="EMBL/GenBank/DDBJ databases">
        <authorList>
            <person name="Sun Q."/>
            <person name="Mori K."/>
        </authorList>
    </citation>
    <scope>NUCLEOTIDE SEQUENCE [LARGE SCALE GENOMIC DNA]</scope>
    <source>
        <strain evidence="2 3">CECT 8726</strain>
    </source>
</reference>
<dbReference type="Proteomes" id="UP001589683">
    <property type="component" value="Unassembled WGS sequence"/>
</dbReference>
<sequence length="107" mass="12183">MIFWTFAGLLFFCVVLESLTSWIFITRSRKNHPKLWHHAGCPTVMGNGDLVRAWPLNKYLLFKRFEEIPDPGAVQFARKMRLPVVGTYLAAIGLAPIAIAIMIVFHP</sequence>
<gene>
    <name evidence="2" type="ORF">ACFFUT_10715</name>
</gene>
<keyword evidence="3" id="KW-1185">Reference proteome</keyword>
<organism evidence="2 3">
    <name type="scientific">Pseudohalocynthiibacter aestuariivivens</name>
    <dbReference type="NCBI Taxonomy" id="1591409"/>
    <lineage>
        <taxon>Bacteria</taxon>
        <taxon>Pseudomonadati</taxon>
        <taxon>Pseudomonadota</taxon>
        <taxon>Alphaproteobacteria</taxon>
        <taxon>Rhodobacterales</taxon>
        <taxon>Paracoccaceae</taxon>
        <taxon>Pseudohalocynthiibacter</taxon>
    </lineage>
</organism>
<accession>A0ABV5JFN8</accession>
<keyword evidence="1" id="KW-1133">Transmembrane helix</keyword>
<evidence type="ECO:0000256" key="1">
    <source>
        <dbReference type="SAM" id="Phobius"/>
    </source>
</evidence>
<evidence type="ECO:0000313" key="2">
    <source>
        <dbReference type="EMBL" id="MFB9232255.1"/>
    </source>
</evidence>
<evidence type="ECO:0000313" key="3">
    <source>
        <dbReference type="Proteomes" id="UP001589683"/>
    </source>
</evidence>